<protein>
    <submittedName>
        <fullName evidence="1">Uncharacterized protein</fullName>
    </submittedName>
</protein>
<dbReference type="KEGG" id="acan:ACA1_230470"/>
<dbReference type="RefSeq" id="XP_004346607.1">
    <property type="nucleotide sequence ID" value="XM_004346557.1"/>
</dbReference>
<gene>
    <name evidence="1" type="ORF">ACA1_230470</name>
</gene>
<dbReference type="GeneID" id="14922569"/>
<name>L8H8W8_ACACF</name>
<accession>L8H8W8</accession>
<evidence type="ECO:0000313" key="1">
    <source>
        <dbReference type="EMBL" id="ELR21662.1"/>
    </source>
</evidence>
<dbReference type="VEuPathDB" id="AmoebaDB:ACA1_230470"/>
<dbReference type="EMBL" id="KB007901">
    <property type="protein sequence ID" value="ELR21662.1"/>
    <property type="molecule type" value="Genomic_DNA"/>
</dbReference>
<evidence type="ECO:0000313" key="2">
    <source>
        <dbReference type="Proteomes" id="UP000011083"/>
    </source>
</evidence>
<reference evidence="1 2" key="1">
    <citation type="journal article" date="2013" name="Genome Biol.">
        <title>Genome of Acanthamoeba castellanii highlights extensive lateral gene transfer and early evolution of tyrosine kinase signaling.</title>
        <authorList>
            <person name="Clarke M."/>
            <person name="Lohan A.J."/>
            <person name="Liu B."/>
            <person name="Lagkouvardos I."/>
            <person name="Roy S."/>
            <person name="Zafar N."/>
            <person name="Bertelli C."/>
            <person name="Schilde C."/>
            <person name="Kianianmomeni A."/>
            <person name="Burglin T.R."/>
            <person name="Frech C."/>
            <person name="Turcotte B."/>
            <person name="Kopec K.O."/>
            <person name="Synnott J.M."/>
            <person name="Choo C."/>
            <person name="Paponov I."/>
            <person name="Finkler A."/>
            <person name="Soon Heng Tan C."/>
            <person name="Hutchins A.P."/>
            <person name="Weinmeier T."/>
            <person name="Rattei T."/>
            <person name="Chu J.S."/>
            <person name="Gimenez G."/>
            <person name="Irimia M."/>
            <person name="Rigden D.J."/>
            <person name="Fitzpatrick D.A."/>
            <person name="Lorenzo-Morales J."/>
            <person name="Bateman A."/>
            <person name="Chiu C.H."/>
            <person name="Tang P."/>
            <person name="Hegemann P."/>
            <person name="Fromm H."/>
            <person name="Raoult D."/>
            <person name="Greub G."/>
            <person name="Miranda-Saavedra D."/>
            <person name="Chen N."/>
            <person name="Nash P."/>
            <person name="Ginger M.L."/>
            <person name="Horn M."/>
            <person name="Schaap P."/>
            <person name="Caler L."/>
            <person name="Loftus B."/>
        </authorList>
    </citation>
    <scope>NUCLEOTIDE SEQUENCE [LARGE SCALE GENOMIC DNA]</scope>
    <source>
        <strain evidence="1 2">Neff</strain>
    </source>
</reference>
<dbReference type="AlphaFoldDB" id="L8H8W8"/>
<keyword evidence="2" id="KW-1185">Reference proteome</keyword>
<organism evidence="1 2">
    <name type="scientific">Acanthamoeba castellanii (strain ATCC 30010 / Neff)</name>
    <dbReference type="NCBI Taxonomy" id="1257118"/>
    <lineage>
        <taxon>Eukaryota</taxon>
        <taxon>Amoebozoa</taxon>
        <taxon>Discosea</taxon>
        <taxon>Longamoebia</taxon>
        <taxon>Centramoebida</taxon>
        <taxon>Acanthamoebidae</taxon>
        <taxon>Acanthamoeba</taxon>
    </lineage>
</organism>
<sequence length="400" mass="44369">MPCGGLECISYLYNLAADTLMWDSEPQGRGDIILYLFSCSWRPYAVFLERLLGEGVSPTIDPFRDFYHVIPSQDREGEWEDIIIETPRHLAHVKRDLCAIAFGLYILSREKTADAKVFVASVDSRPTSLCYPSLHGFTQDRGANANAEMASNWADIFVVKSPSQLGGSVYEEETGKKRVSRDGVDSQLPDEQLLARAATMSEGWMFLDAITQDSIASTVTERYERVSVSLRHYVIDQSGVLDELRFLHSTCLLASPLSLPLAQALHGLVVNPPLAWGVAQRRKINGMLRDTLSLHMGGHCHHDEQEETLQRGASHGVDVAIARGCDACYAQKLSFGFGIAEPGDQAAGTPQGPLSVLNELAWDYHLVWPAHLVVDRHAMLKINKLFGFLIKVQSSSTCWH</sequence>
<dbReference type="Proteomes" id="UP000011083">
    <property type="component" value="Unassembled WGS sequence"/>
</dbReference>
<proteinExistence type="predicted"/>